<feature type="transmembrane region" description="Helical" evidence="9">
    <location>
        <begin position="205"/>
        <end position="227"/>
    </location>
</feature>
<dbReference type="Gene3D" id="1.20.1740.10">
    <property type="entry name" value="Amino acid/polyamine transporter I"/>
    <property type="match status" value="1"/>
</dbReference>
<keyword evidence="12" id="KW-1185">Reference proteome</keyword>
<keyword evidence="5" id="KW-0029">Amino-acid transport</keyword>
<evidence type="ECO:0000256" key="5">
    <source>
        <dbReference type="ARBA" id="ARBA00022970"/>
    </source>
</evidence>
<protein>
    <submittedName>
        <fullName evidence="11">Amino acid permease</fullName>
    </submittedName>
</protein>
<comment type="subcellular location">
    <subcellularLocation>
        <location evidence="1">Membrane</location>
        <topology evidence="1">Multi-pass membrane protein</topology>
    </subcellularLocation>
</comment>
<feature type="transmembrane region" description="Helical" evidence="9">
    <location>
        <begin position="247"/>
        <end position="268"/>
    </location>
</feature>
<dbReference type="GO" id="GO:0055085">
    <property type="term" value="P:transmembrane transport"/>
    <property type="evidence" value="ECO:0007669"/>
    <property type="project" value="InterPro"/>
</dbReference>
<evidence type="ECO:0000256" key="1">
    <source>
        <dbReference type="ARBA" id="ARBA00004141"/>
    </source>
</evidence>
<accession>A0A7C8FIP9</accession>
<evidence type="ECO:0000259" key="10">
    <source>
        <dbReference type="Pfam" id="PF00324"/>
    </source>
</evidence>
<feature type="transmembrane region" description="Helical" evidence="9">
    <location>
        <begin position="367"/>
        <end position="387"/>
    </location>
</feature>
<evidence type="ECO:0000256" key="9">
    <source>
        <dbReference type="SAM" id="Phobius"/>
    </source>
</evidence>
<feature type="transmembrane region" description="Helical" evidence="9">
    <location>
        <begin position="435"/>
        <end position="457"/>
    </location>
</feature>
<comment type="similarity">
    <text evidence="2">Belongs to the amino acid-polyamine-organocation (APC) superfamily. Amino acid transporter (AAT) (TC 2.A.3.1) family.</text>
</comment>
<proteinExistence type="inferred from homology"/>
<evidence type="ECO:0000256" key="4">
    <source>
        <dbReference type="ARBA" id="ARBA00022692"/>
    </source>
</evidence>
<dbReference type="FunFam" id="1.20.1740.10:FF:000001">
    <property type="entry name" value="Amino acid permease"/>
    <property type="match status" value="1"/>
</dbReference>
<evidence type="ECO:0000256" key="8">
    <source>
        <dbReference type="SAM" id="MobiDB-lite"/>
    </source>
</evidence>
<dbReference type="RefSeq" id="WP_158036170.1">
    <property type="nucleotide sequence ID" value="NZ_BAAAZV010000017.1"/>
</dbReference>
<dbReference type="EMBL" id="WBKA01000003">
    <property type="protein sequence ID" value="KAB1632392.1"/>
    <property type="molecule type" value="Genomic_DNA"/>
</dbReference>
<feature type="transmembrane region" description="Helical" evidence="9">
    <location>
        <begin position="164"/>
        <end position="185"/>
    </location>
</feature>
<dbReference type="InterPro" id="IPR004840">
    <property type="entry name" value="Amino_acid_permease_CS"/>
</dbReference>
<feature type="domain" description="Amino acid permease/ SLC12A" evidence="10">
    <location>
        <begin position="25"/>
        <end position="450"/>
    </location>
</feature>
<dbReference type="InterPro" id="IPR004841">
    <property type="entry name" value="AA-permease/SLC12A_dom"/>
</dbReference>
<keyword evidence="6 9" id="KW-1133">Transmembrane helix</keyword>
<evidence type="ECO:0000256" key="7">
    <source>
        <dbReference type="ARBA" id="ARBA00023136"/>
    </source>
</evidence>
<dbReference type="PROSITE" id="PS00218">
    <property type="entry name" value="AMINO_ACID_PERMEASE_1"/>
    <property type="match status" value="1"/>
</dbReference>
<evidence type="ECO:0000256" key="3">
    <source>
        <dbReference type="ARBA" id="ARBA00022448"/>
    </source>
</evidence>
<dbReference type="PANTHER" id="PTHR43495:SF5">
    <property type="entry name" value="GAMMA-AMINOBUTYRIC ACID PERMEASE"/>
    <property type="match status" value="1"/>
</dbReference>
<organism evidence="11 12">
    <name type="scientific">Pseudoclavibacter caeni</name>
    <dbReference type="NCBI Taxonomy" id="908846"/>
    <lineage>
        <taxon>Bacteria</taxon>
        <taxon>Bacillati</taxon>
        <taxon>Actinomycetota</taxon>
        <taxon>Actinomycetes</taxon>
        <taxon>Micrococcales</taxon>
        <taxon>Microbacteriaceae</taxon>
        <taxon>Pseudoclavibacter</taxon>
    </lineage>
</organism>
<dbReference type="Pfam" id="PF00324">
    <property type="entry name" value="AA_permease"/>
    <property type="match status" value="1"/>
</dbReference>
<feature type="region of interest" description="Disordered" evidence="8">
    <location>
        <begin position="463"/>
        <end position="485"/>
    </location>
</feature>
<sequence length="485" mass="51080">MSSTSDAAQPANTEVSARRGFRTRHLTMMGLGSAIGAGLFLGSGAGIATAGPAIIVSYAVAGAIVLIVMRALAEMVAARPSTGSFATYARDAFGRRAGFTLGWLYWFMLIMVLVAEISGAAGILNALVPAVPQWVWALVFVVAFGAVNLWGVRSLGEFEFWFSGVKVATVILFLVIGVLLILGVIGDGAPGMANLLGHGGFAPHGVAGIAAGLLAVMFSFGGIEIIAIASAEADHPSEAIRAATASIFWRILIFYIGSMLVITTLLPWDDAALTGANGPFVAVLQLAHIPAIATIMQIIVALALLSAFNANIYATSRMAWSLSTGGEGFRPLLRLSRRHVPVTAVAVSIVLSLVGVFLNWWVPGQVFTILLSAVGSALLVIWVMILASELRLRPRLERSGELRMRMWGFPWLTWVGLVGLLGFALLMLADPAARLQLVGTVIITAIIWLIGVMHSLVTRRHGAQPEAASASPAEDAQAAPGDRAR</sequence>
<feature type="transmembrane region" description="Helical" evidence="9">
    <location>
        <begin position="103"/>
        <end position="128"/>
    </location>
</feature>
<feature type="compositionally biased region" description="Low complexity" evidence="8">
    <location>
        <begin position="464"/>
        <end position="479"/>
    </location>
</feature>
<name>A0A7C8FIP9_9MICO</name>
<dbReference type="OrthoDB" id="5297508at2"/>
<keyword evidence="3" id="KW-0813">Transport</keyword>
<feature type="transmembrane region" description="Helical" evidence="9">
    <location>
        <begin position="340"/>
        <end position="361"/>
    </location>
</feature>
<feature type="transmembrane region" description="Helical" evidence="9">
    <location>
        <begin position="288"/>
        <end position="308"/>
    </location>
</feature>
<dbReference type="Proteomes" id="UP000481339">
    <property type="component" value="Unassembled WGS sequence"/>
</dbReference>
<dbReference type="GO" id="GO:0016020">
    <property type="term" value="C:membrane"/>
    <property type="evidence" value="ECO:0007669"/>
    <property type="project" value="UniProtKB-SubCell"/>
</dbReference>
<evidence type="ECO:0000313" key="12">
    <source>
        <dbReference type="Proteomes" id="UP000481339"/>
    </source>
</evidence>
<dbReference type="AlphaFoldDB" id="A0A7C8FIP9"/>
<keyword evidence="4 9" id="KW-0812">Transmembrane</keyword>
<evidence type="ECO:0000256" key="2">
    <source>
        <dbReference type="ARBA" id="ARBA00008583"/>
    </source>
</evidence>
<reference evidence="11 12" key="1">
    <citation type="submission" date="2019-09" db="EMBL/GenBank/DDBJ databases">
        <title>Phylogeny of genus Pseudoclavibacter and closely related genus.</title>
        <authorList>
            <person name="Li Y."/>
        </authorList>
    </citation>
    <scope>NUCLEOTIDE SEQUENCE [LARGE SCALE GENOMIC DNA]</scope>
    <source>
        <strain evidence="11 12">JCM 16921</strain>
    </source>
</reference>
<dbReference type="PANTHER" id="PTHR43495">
    <property type="entry name" value="GABA PERMEASE"/>
    <property type="match status" value="1"/>
</dbReference>
<comment type="caution">
    <text evidence="11">The sequence shown here is derived from an EMBL/GenBank/DDBJ whole genome shotgun (WGS) entry which is preliminary data.</text>
</comment>
<feature type="transmembrane region" description="Helical" evidence="9">
    <location>
        <begin position="53"/>
        <end position="73"/>
    </location>
</feature>
<dbReference type="PIRSF" id="PIRSF006060">
    <property type="entry name" value="AA_transporter"/>
    <property type="match status" value="1"/>
</dbReference>
<keyword evidence="7 9" id="KW-0472">Membrane</keyword>
<feature type="transmembrane region" description="Helical" evidence="9">
    <location>
        <begin position="26"/>
        <end position="47"/>
    </location>
</feature>
<evidence type="ECO:0000313" key="11">
    <source>
        <dbReference type="EMBL" id="KAB1632392.1"/>
    </source>
</evidence>
<feature type="transmembrane region" description="Helical" evidence="9">
    <location>
        <begin position="134"/>
        <end position="152"/>
    </location>
</feature>
<gene>
    <name evidence="11" type="ORF">F8O02_05130</name>
</gene>
<dbReference type="GO" id="GO:0006865">
    <property type="term" value="P:amino acid transport"/>
    <property type="evidence" value="ECO:0007669"/>
    <property type="project" value="UniProtKB-KW"/>
</dbReference>
<feature type="transmembrane region" description="Helical" evidence="9">
    <location>
        <begin position="408"/>
        <end position="429"/>
    </location>
</feature>
<evidence type="ECO:0000256" key="6">
    <source>
        <dbReference type="ARBA" id="ARBA00022989"/>
    </source>
</evidence>